<dbReference type="PANTHER" id="PTHR12526:SF630">
    <property type="entry name" value="GLYCOSYLTRANSFERASE"/>
    <property type="match status" value="1"/>
</dbReference>
<dbReference type="PANTHER" id="PTHR12526">
    <property type="entry name" value="GLYCOSYLTRANSFERASE"/>
    <property type="match status" value="1"/>
</dbReference>
<dbReference type="CDD" id="cd03801">
    <property type="entry name" value="GT4_PimA-like"/>
    <property type="match status" value="1"/>
</dbReference>
<evidence type="ECO:0000313" key="3">
    <source>
        <dbReference type="EMBL" id="PIQ74291.1"/>
    </source>
</evidence>
<name>A0A2H0KQ52_9BACT</name>
<dbReference type="InterPro" id="IPR028098">
    <property type="entry name" value="Glyco_trans_4-like_N"/>
</dbReference>
<evidence type="ECO:0000259" key="2">
    <source>
        <dbReference type="Pfam" id="PF13439"/>
    </source>
</evidence>
<comment type="caution">
    <text evidence="3">The sequence shown here is derived from an EMBL/GenBank/DDBJ whole genome shotgun (WGS) entry which is preliminary data.</text>
</comment>
<evidence type="ECO:0000313" key="4">
    <source>
        <dbReference type="Proteomes" id="UP000231550"/>
    </source>
</evidence>
<dbReference type="Pfam" id="PF13439">
    <property type="entry name" value="Glyco_transf_4"/>
    <property type="match status" value="1"/>
</dbReference>
<dbReference type="Gene3D" id="3.40.50.2000">
    <property type="entry name" value="Glycogen Phosphorylase B"/>
    <property type="match status" value="2"/>
</dbReference>
<sequence>MARCLCLIYGAAFLCYGEDGVSNTEYLIMKILNISLDKKLFEAGSRVEERVLEYAEIFDRFDILVLCGVGHEKKEFKKIVIWPTNSKNKLRYLLDALRLGGEMIKKYGCDLISVQEPFETGFIGWRLARKYGLKFQVQLHGDFFGSPYFRKESLLNRFRYYLGRFIIGRADGIRAVSERIKKSLLEMGIKEEKISVVPIYVEVKSLSIRHAELVSASHEIPKQACPVKILNQVQNDICGVRDDTFGVQRDGVKGKKFIFLTVGRLVAVKNIKMQIKAMAEVVKKYPEAELWIVGEGNEKEKLKLKIENCHPMGDHSQGGKLQNYVKLYGWHNDLDEFYQKADVFLLTSNYEGWGLAAVEAASFGLPIIMTDVGCAGEVIVDEKSGLVVPVGDSEKLAENMLKLVSDENLRKRLGEEAKNTVLGLPNKEKNLEMYKEACEKT</sequence>
<dbReference type="GO" id="GO:0016757">
    <property type="term" value="F:glycosyltransferase activity"/>
    <property type="evidence" value="ECO:0007669"/>
    <property type="project" value="InterPro"/>
</dbReference>
<evidence type="ECO:0000259" key="1">
    <source>
        <dbReference type="Pfam" id="PF00534"/>
    </source>
</evidence>
<accession>A0A2H0KQ52</accession>
<organism evidence="3 4">
    <name type="scientific">Candidatus Portnoybacteria bacterium CG11_big_fil_rev_8_21_14_0_20_44_10</name>
    <dbReference type="NCBI Taxonomy" id="1974818"/>
    <lineage>
        <taxon>Bacteria</taxon>
        <taxon>Candidatus Portnoyibacteriota</taxon>
    </lineage>
</organism>
<dbReference type="SUPFAM" id="SSF53756">
    <property type="entry name" value="UDP-Glycosyltransferase/glycogen phosphorylase"/>
    <property type="match status" value="1"/>
</dbReference>
<dbReference type="Proteomes" id="UP000231550">
    <property type="component" value="Unassembled WGS sequence"/>
</dbReference>
<gene>
    <name evidence="3" type="ORF">COV85_02940</name>
</gene>
<feature type="domain" description="Glycosyltransferase subfamily 4-like N-terminal" evidence="2">
    <location>
        <begin position="74"/>
        <end position="198"/>
    </location>
</feature>
<proteinExistence type="predicted"/>
<evidence type="ECO:0008006" key="5">
    <source>
        <dbReference type="Google" id="ProtNLM"/>
    </source>
</evidence>
<dbReference type="InterPro" id="IPR001296">
    <property type="entry name" value="Glyco_trans_1"/>
</dbReference>
<dbReference type="EMBL" id="PCVN01000076">
    <property type="protein sequence ID" value="PIQ74291.1"/>
    <property type="molecule type" value="Genomic_DNA"/>
</dbReference>
<reference evidence="3 4" key="1">
    <citation type="submission" date="2017-09" db="EMBL/GenBank/DDBJ databases">
        <title>Depth-based differentiation of microbial function through sediment-hosted aquifers and enrichment of novel symbionts in the deep terrestrial subsurface.</title>
        <authorList>
            <person name="Probst A.J."/>
            <person name="Ladd B."/>
            <person name="Jarett J.K."/>
            <person name="Geller-Mcgrath D.E."/>
            <person name="Sieber C.M."/>
            <person name="Emerson J.B."/>
            <person name="Anantharaman K."/>
            <person name="Thomas B.C."/>
            <person name="Malmstrom R."/>
            <person name="Stieglmeier M."/>
            <person name="Klingl A."/>
            <person name="Woyke T."/>
            <person name="Ryan C.M."/>
            <person name="Banfield J.F."/>
        </authorList>
    </citation>
    <scope>NUCLEOTIDE SEQUENCE [LARGE SCALE GENOMIC DNA]</scope>
    <source>
        <strain evidence="3">CG11_big_fil_rev_8_21_14_0_20_44_10</strain>
    </source>
</reference>
<feature type="domain" description="Glycosyl transferase family 1" evidence="1">
    <location>
        <begin position="251"/>
        <end position="419"/>
    </location>
</feature>
<dbReference type="AlphaFoldDB" id="A0A2H0KQ52"/>
<protein>
    <recommendedName>
        <fullName evidence="5">Glycosyl transferase family 1 domain-containing protein</fullName>
    </recommendedName>
</protein>
<dbReference type="Pfam" id="PF00534">
    <property type="entry name" value="Glycos_transf_1"/>
    <property type="match status" value="1"/>
</dbReference>